<keyword evidence="4 6" id="KW-1133">Transmembrane helix</keyword>
<feature type="transmembrane region" description="Helical" evidence="6">
    <location>
        <begin position="612"/>
        <end position="631"/>
    </location>
</feature>
<feature type="transmembrane region" description="Helical" evidence="6">
    <location>
        <begin position="848"/>
        <end position="868"/>
    </location>
</feature>
<comment type="caution">
    <text evidence="8">The sequence shown here is derived from an EMBL/GenBank/DDBJ whole genome shotgun (WGS) entry which is preliminary data.</text>
</comment>
<sequence length="1003" mass="109274">MGLHLKGPESISIFKQISVVIATALGVIFLSDDFVLEAIILALGWFYGLMWGKAKEEEMVDEDCGSNNIKYSEVPSVCKVIRTMATVECLSVGINTLFKAATLKGMSYFVFILYSYTLCTLLLLPFAFIFRRSGLPPFKFSLLYRIILLGVIGFGSDMCGYNGIKYSSTTLASAFSNLTPAFTFILAVVFRRSSTQAKIIGTVISISGAFVAVLYKGPTLISSSKSNELHQGPLALGTTRTNWVIGGLLFAFQYLLLSSWYIVQTQVMKIYPAELIVVFLFILCTTIIAVPVCLIAETNPSAWRLRLDISLVTIIFAGFFGPSFSSVVHTWGLHLKGPVYVSIFKPFSVVIAAAMGVVFLGDSLHLGSVLGAIMLSLGFYGLIWGKAKEEETAREDSYPNLGNTPLLHRHEVSRVLPPLNFSIMSKIVLLGLVGSSSQIMGYTGINYSSPTLASAISNLVPAFTFILAVIFRLSCRLLQASAFLVTLYKGPPIVRFPSPSLSLHQPPSNQVHSNWAIGGLLLTAEYILVPLWYIIQAQIMKEYPNELTVIFFYNLCVSLVAGVVCLITETNPNAWKLRLDIALLSVVCSGIFGSFLNNTVHAWALRLKGPVFVAMFKPLSIAIAVALGVLFLGDTLYLGSLIGATIISVGFYTVMWGKAKEEMAEDSEVHNLESLPTHKDIQPFSALVTMECVNVGLNTLFKAATLRGTNCHVFIVYEYAIAALVGLLPALFISRSRVLPPLNSSILSKIGVLGVIGFSSQIMGYKGLSLSSPTLSSALSSLFPAFTFILAIIFRMEKVVVRSKSSQAKILGTIISISGAFLVTLYKGPPIVVVPLHQSLLNSIKSNWVIGGLLLSAEYMLFPLWYTVQAQIMKEYPDEITVIFFYDLCVCILAAIFGLIVEKIQGVFGSFLNNTTHTWALRLRGPVFIAMFKPLSIAIAVAMGVIFLGDTLSLGSLVGATIISVGFYTVMWGKAKEEMGEDSDVCEVPSMVSAPTHKISFLQ</sequence>
<comment type="similarity">
    <text evidence="2">Belongs to the drug/metabolite transporter (DMT) superfamily. Plant drug/metabolite exporter (P-DME) (TC 2.A.7.4) family.</text>
</comment>
<feature type="domain" description="EamA" evidence="7">
    <location>
        <begin position="534"/>
        <end position="655"/>
    </location>
</feature>
<feature type="domain" description="EamA" evidence="7">
    <location>
        <begin position="87"/>
        <end position="213"/>
    </location>
</feature>
<dbReference type="InterPro" id="IPR000620">
    <property type="entry name" value="EamA_dom"/>
</dbReference>
<evidence type="ECO:0000256" key="4">
    <source>
        <dbReference type="ARBA" id="ARBA00022989"/>
    </source>
</evidence>
<feature type="transmembrane region" description="Helical" evidence="6">
    <location>
        <begin position="880"/>
        <end position="901"/>
    </location>
</feature>
<dbReference type="EMBL" id="JAEACU010000004">
    <property type="protein sequence ID" value="KAH7532548.1"/>
    <property type="molecule type" value="Genomic_DNA"/>
</dbReference>
<dbReference type="Proteomes" id="UP000813462">
    <property type="component" value="Unassembled WGS sequence"/>
</dbReference>
<organism evidence="8 9">
    <name type="scientific">Ziziphus jujuba var. spinosa</name>
    <dbReference type="NCBI Taxonomy" id="714518"/>
    <lineage>
        <taxon>Eukaryota</taxon>
        <taxon>Viridiplantae</taxon>
        <taxon>Streptophyta</taxon>
        <taxon>Embryophyta</taxon>
        <taxon>Tracheophyta</taxon>
        <taxon>Spermatophyta</taxon>
        <taxon>Magnoliopsida</taxon>
        <taxon>eudicotyledons</taxon>
        <taxon>Gunneridae</taxon>
        <taxon>Pentapetalae</taxon>
        <taxon>rosids</taxon>
        <taxon>fabids</taxon>
        <taxon>Rosales</taxon>
        <taxon>Rhamnaceae</taxon>
        <taxon>Paliureae</taxon>
        <taxon>Ziziphus</taxon>
    </lineage>
</organism>
<feature type="transmembrane region" description="Helical" evidence="6">
    <location>
        <begin position="808"/>
        <end position="828"/>
    </location>
</feature>
<accession>A0A978VHH9</accession>
<dbReference type="AlphaFoldDB" id="A0A978VHH9"/>
<protein>
    <recommendedName>
        <fullName evidence="7">EamA domain-containing protein</fullName>
    </recommendedName>
</protein>
<feature type="transmembrane region" description="Helical" evidence="6">
    <location>
        <begin position="427"/>
        <end position="445"/>
    </location>
</feature>
<evidence type="ECO:0000313" key="9">
    <source>
        <dbReference type="Proteomes" id="UP000813462"/>
    </source>
</evidence>
<feature type="transmembrane region" description="Helical" evidence="6">
    <location>
        <begin position="197"/>
        <end position="215"/>
    </location>
</feature>
<feature type="transmembrane region" description="Helical" evidence="6">
    <location>
        <begin position="927"/>
        <end position="947"/>
    </location>
</feature>
<dbReference type="InterPro" id="IPR030184">
    <property type="entry name" value="WAT1-related"/>
</dbReference>
<dbReference type="InterPro" id="IPR037185">
    <property type="entry name" value="EmrE-like"/>
</dbReference>
<feature type="transmembrane region" description="Helical" evidence="6">
    <location>
        <begin position="142"/>
        <end position="164"/>
    </location>
</feature>
<evidence type="ECO:0000256" key="6">
    <source>
        <dbReference type="SAM" id="Phobius"/>
    </source>
</evidence>
<dbReference type="PANTHER" id="PTHR31218">
    <property type="entry name" value="WAT1-RELATED PROTEIN"/>
    <property type="match status" value="1"/>
</dbReference>
<feature type="transmembrane region" description="Helical" evidence="6">
    <location>
        <begin position="954"/>
        <end position="973"/>
    </location>
</feature>
<feature type="transmembrane region" description="Helical" evidence="6">
    <location>
        <begin position="20"/>
        <end position="47"/>
    </location>
</feature>
<feature type="transmembrane region" description="Helical" evidence="6">
    <location>
        <begin position="514"/>
        <end position="535"/>
    </location>
</feature>
<gene>
    <name evidence="8" type="ORF">FEM48_Zijuj04G0031900</name>
</gene>
<feature type="transmembrane region" description="Helical" evidence="6">
    <location>
        <begin position="309"/>
        <end position="332"/>
    </location>
</feature>
<name>A0A978VHH9_ZIZJJ</name>
<feature type="transmembrane region" description="Helical" evidence="6">
    <location>
        <begin position="777"/>
        <end position="796"/>
    </location>
</feature>
<evidence type="ECO:0000259" key="7">
    <source>
        <dbReference type="Pfam" id="PF00892"/>
    </source>
</evidence>
<reference evidence="8" key="1">
    <citation type="journal article" date="2021" name="Front. Plant Sci.">
        <title>Chromosome-Scale Genome Assembly for Chinese Sour Jujube and Insights Into Its Genome Evolution and Domestication Signature.</title>
        <authorList>
            <person name="Shen L.-Y."/>
            <person name="Luo H."/>
            <person name="Wang X.-L."/>
            <person name="Wang X.-M."/>
            <person name="Qiu X.-J."/>
            <person name="Liu H."/>
            <person name="Zhou S.-S."/>
            <person name="Jia K.-H."/>
            <person name="Nie S."/>
            <person name="Bao Y.-T."/>
            <person name="Zhang R.-G."/>
            <person name="Yun Q.-Z."/>
            <person name="Chai Y.-H."/>
            <person name="Lu J.-Y."/>
            <person name="Li Y."/>
            <person name="Zhao S.-W."/>
            <person name="Mao J.-F."/>
            <person name="Jia S.-G."/>
            <person name="Mao Y.-M."/>
        </authorList>
    </citation>
    <scope>NUCLEOTIDE SEQUENCE</scope>
    <source>
        <strain evidence="8">AT0</strain>
        <tissue evidence="8">Leaf</tissue>
    </source>
</reference>
<feature type="transmembrane region" description="Helical" evidence="6">
    <location>
        <begin position="547"/>
        <end position="569"/>
    </location>
</feature>
<dbReference type="Pfam" id="PF00892">
    <property type="entry name" value="EamA"/>
    <property type="match status" value="2"/>
</dbReference>
<feature type="transmembrane region" description="Helical" evidence="6">
    <location>
        <begin position="170"/>
        <end position="190"/>
    </location>
</feature>
<feature type="transmembrane region" description="Helical" evidence="6">
    <location>
        <begin position="581"/>
        <end position="600"/>
    </location>
</feature>
<proteinExistence type="inferred from homology"/>
<evidence type="ECO:0000256" key="3">
    <source>
        <dbReference type="ARBA" id="ARBA00022692"/>
    </source>
</evidence>
<feature type="transmembrane region" description="Helical" evidence="6">
    <location>
        <begin position="713"/>
        <end position="734"/>
    </location>
</feature>
<dbReference type="SUPFAM" id="SSF103481">
    <property type="entry name" value="Multidrug resistance efflux transporter EmrE"/>
    <property type="match status" value="3"/>
</dbReference>
<feature type="transmembrane region" description="Helical" evidence="6">
    <location>
        <begin position="366"/>
        <end position="385"/>
    </location>
</feature>
<evidence type="ECO:0000256" key="1">
    <source>
        <dbReference type="ARBA" id="ARBA00004141"/>
    </source>
</evidence>
<evidence type="ECO:0000256" key="5">
    <source>
        <dbReference type="ARBA" id="ARBA00023136"/>
    </source>
</evidence>
<evidence type="ECO:0000313" key="8">
    <source>
        <dbReference type="EMBL" id="KAH7532548.1"/>
    </source>
</evidence>
<feature type="transmembrane region" description="Helical" evidence="6">
    <location>
        <begin position="339"/>
        <end position="360"/>
    </location>
</feature>
<feature type="transmembrane region" description="Helical" evidence="6">
    <location>
        <begin position="108"/>
        <end position="130"/>
    </location>
</feature>
<evidence type="ECO:0000256" key="2">
    <source>
        <dbReference type="ARBA" id="ARBA00007635"/>
    </source>
</evidence>
<keyword evidence="3 6" id="KW-0812">Transmembrane</keyword>
<feature type="transmembrane region" description="Helical" evidence="6">
    <location>
        <begin position="637"/>
        <end position="655"/>
    </location>
</feature>
<dbReference type="GO" id="GO:0016020">
    <property type="term" value="C:membrane"/>
    <property type="evidence" value="ECO:0007669"/>
    <property type="project" value="UniProtKB-SubCell"/>
</dbReference>
<keyword evidence="5 6" id="KW-0472">Membrane</keyword>
<comment type="subcellular location">
    <subcellularLocation>
        <location evidence="1">Membrane</location>
        <topology evidence="1">Multi-pass membrane protein</topology>
    </subcellularLocation>
</comment>
<feature type="transmembrane region" description="Helical" evidence="6">
    <location>
        <begin position="275"/>
        <end position="297"/>
    </location>
</feature>
<feature type="transmembrane region" description="Helical" evidence="6">
    <location>
        <begin position="243"/>
        <end position="263"/>
    </location>
</feature>
<feature type="transmembrane region" description="Helical" evidence="6">
    <location>
        <begin position="451"/>
        <end position="470"/>
    </location>
</feature>
<feature type="transmembrane region" description="Helical" evidence="6">
    <location>
        <begin position="746"/>
        <end position="765"/>
    </location>
</feature>
<dbReference type="GO" id="GO:0022857">
    <property type="term" value="F:transmembrane transporter activity"/>
    <property type="evidence" value="ECO:0007669"/>
    <property type="project" value="InterPro"/>
</dbReference>